<evidence type="ECO:0000256" key="4">
    <source>
        <dbReference type="PROSITE-ProRule" id="PRU00335"/>
    </source>
</evidence>
<dbReference type="InterPro" id="IPR009057">
    <property type="entry name" value="Homeodomain-like_sf"/>
</dbReference>
<feature type="domain" description="HTH tetR-type" evidence="5">
    <location>
        <begin position="81"/>
        <end position="141"/>
    </location>
</feature>
<dbReference type="PANTHER" id="PTHR30055">
    <property type="entry name" value="HTH-TYPE TRANSCRIPTIONAL REGULATOR RUTR"/>
    <property type="match status" value="1"/>
</dbReference>
<dbReference type="PROSITE" id="PS50977">
    <property type="entry name" value="HTH_TETR_2"/>
    <property type="match status" value="1"/>
</dbReference>
<dbReference type="InterPro" id="IPR050109">
    <property type="entry name" value="HTH-type_TetR-like_transc_reg"/>
</dbReference>
<evidence type="ECO:0000256" key="1">
    <source>
        <dbReference type="ARBA" id="ARBA00023015"/>
    </source>
</evidence>
<organism evidence="6 7">
    <name type="scientific">Cellulomonas denverensis</name>
    <dbReference type="NCBI Taxonomy" id="264297"/>
    <lineage>
        <taxon>Bacteria</taxon>
        <taxon>Bacillati</taxon>
        <taxon>Actinomycetota</taxon>
        <taxon>Actinomycetes</taxon>
        <taxon>Micrococcales</taxon>
        <taxon>Cellulomonadaceae</taxon>
        <taxon>Cellulomonas</taxon>
    </lineage>
</organism>
<evidence type="ECO:0000256" key="2">
    <source>
        <dbReference type="ARBA" id="ARBA00023125"/>
    </source>
</evidence>
<evidence type="ECO:0000259" key="5">
    <source>
        <dbReference type="PROSITE" id="PS50977"/>
    </source>
</evidence>
<name>A0A7X6KV84_9CELL</name>
<evidence type="ECO:0000256" key="3">
    <source>
        <dbReference type="ARBA" id="ARBA00023163"/>
    </source>
</evidence>
<gene>
    <name evidence="6" type="ORF">HGA03_07965</name>
</gene>
<reference evidence="6 7" key="1">
    <citation type="submission" date="2020-04" db="EMBL/GenBank/DDBJ databases">
        <title>MicrobeNet Type strains.</title>
        <authorList>
            <person name="Nicholson A.C."/>
        </authorList>
    </citation>
    <scope>NUCLEOTIDE SEQUENCE [LARGE SCALE GENOMIC DNA]</scope>
    <source>
        <strain evidence="6 7">ATCC BAA-788</strain>
    </source>
</reference>
<dbReference type="Proteomes" id="UP000581206">
    <property type="component" value="Unassembled WGS sequence"/>
</dbReference>
<keyword evidence="2 4" id="KW-0238">DNA-binding</keyword>
<dbReference type="Gene3D" id="1.10.357.10">
    <property type="entry name" value="Tetracycline Repressor, domain 2"/>
    <property type="match status" value="1"/>
</dbReference>
<keyword evidence="7" id="KW-1185">Reference proteome</keyword>
<dbReference type="Pfam" id="PF00440">
    <property type="entry name" value="TetR_N"/>
    <property type="match status" value="1"/>
</dbReference>
<dbReference type="EMBL" id="JAAXOX010000003">
    <property type="protein sequence ID" value="NKY22603.1"/>
    <property type="molecule type" value="Genomic_DNA"/>
</dbReference>
<feature type="DNA-binding region" description="H-T-H motif" evidence="4">
    <location>
        <begin position="104"/>
        <end position="123"/>
    </location>
</feature>
<dbReference type="RefSeq" id="WP_168629723.1">
    <property type="nucleotide sequence ID" value="NZ_BONL01000004.1"/>
</dbReference>
<dbReference type="SUPFAM" id="SSF46689">
    <property type="entry name" value="Homeodomain-like"/>
    <property type="match status" value="1"/>
</dbReference>
<dbReference type="PANTHER" id="PTHR30055:SF234">
    <property type="entry name" value="HTH-TYPE TRANSCRIPTIONAL REGULATOR BETI"/>
    <property type="match status" value="1"/>
</dbReference>
<proteinExistence type="predicted"/>
<dbReference type="GO" id="GO:0003700">
    <property type="term" value="F:DNA-binding transcription factor activity"/>
    <property type="evidence" value="ECO:0007669"/>
    <property type="project" value="TreeGrafter"/>
</dbReference>
<sequence length="260" mass="27646">MSEPQEPNESISAAARALADATSALTRALGEEVQALGPQLSETLASSLGETSRGLFVVSGRLSNSARAKRGRAGRRAQQVEQTRADLLAAAATAFAEHGYEGASVGEIAALAGYTKGAVYAHFGSKEELLHALVSEIDDGDERNPFAWLTGDGPNIDALTTEILASQQDPRTLLAVEVYLYAMRHPEGGSTVTDRYRANLDRFTERVTALRGERDAREVAFAALAVINNAVLYGAAVDDPEANARAAARQVARLLEPDPR</sequence>
<keyword evidence="3" id="KW-0804">Transcription</keyword>
<accession>A0A7X6KV84</accession>
<evidence type="ECO:0000313" key="6">
    <source>
        <dbReference type="EMBL" id="NKY22603.1"/>
    </source>
</evidence>
<dbReference type="InterPro" id="IPR001647">
    <property type="entry name" value="HTH_TetR"/>
</dbReference>
<protein>
    <submittedName>
        <fullName evidence="6">Helix-turn-helix transcriptional regulator</fullName>
    </submittedName>
</protein>
<keyword evidence="1" id="KW-0805">Transcription regulation</keyword>
<dbReference type="PRINTS" id="PR00455">
    <property type="entry name" value="HTHTETR"/>
</dbReference>
<dbReference type="GO" id="GO:0000976">
    <property type="term" value="F:transcription cis-regulatory region binding"/>
    <property type="evidence" value="ECO:0007669"/>
    <property type="project" value="TreeGrafter"/>
</dbReference>
<dbReference type="AlphaFoldDB" id="A0A7X6KV84"/>
<comment type="caution">
    <text evidence="6">The sequence shown here is derived from an EMBL/GenBank/DDBJ whole genome shotgun (WGS) entry which is preliminary data.</text>
</comment>
<evidence type="ECO:0000313" key="7">
    <source>
        <dbReference type="Proteomes" id="UP000581206"/>
    </source>
</evidence>